<dbReference type="Pfam" id="PF00903">
    <property type="entry name" value="Glyoxalase"/>
    <property type="match status" value="1"/>
</dbReference>
<organism evidence="2 3">
    <name type="scientific">Inquilinus limosus MP06</name>
    <dbReference type="NCBI Taxonomy" id="1398085"/>
    <lineage>
        <taxon>Bacteria</taxon>
        <taxon>Pseudomonadati</taxon>
        <taxon>Pseudomonadota</taxon>
        <taxon>Alphaproteobacteria</taxon>
        <taxon>Rhodospirillales</taxon>
        <taxon>Rhodospirillaceae</taxon>
        <taxon>Inquilinus</taxon>
    </lineage>
</organism>
<dbReference type="SUPFAM" id="SSF54593">
    <property type="entry name" value="Glyoxalase/Bleomycin resistance protein/Dihydroxybiphenyl dioxygenase"/>
    <property type="match status" value="1"/>
</dbReference>
<dbReference type="Proteomes" id="UP000029995">
    <property type="component" value="Unassembled WGS sequence"/>
</dbReference>
<proteinExistence type="predicted"/>
<dbReference type="AlphaFoldDB" id="A0A0A0D3U2"/>
<evidence type="ECO:0000259" key="1">
    <source>
        <dbReference type="PROSITE" id="PS51819"/>
    </source>
</evidence>
<dbReference type="Gene3D" id="3.10.180.10">
    <property type="entry name" value="2,3-Dihydroxybiphenyl 1,2-Dioxygenase, domain 1"/>
    <property type="match status" value="1"/>
</dbReference>
<evidence type="ECO:0000313" key="3">
    <source>
        <dbReference type="Proteomes" id="UP000029995"/>
    </source>
</evidence>
<accession>A0A0A0D3U2</accession>
<feature type="domain" description="VOC" evidence="1">
    <location>
        <begin position="13"/>
        <end position="138"/>
    </location>
</feature>
<dbReference type="EMBL" id="JANX01000265">
    <property type="protein sequence ID" value="KGM32774.1"/>
    <property type="molecule type" value="Genomic_DNA"/>
</dbReference>
<name>A0A0A0D3U2_9PROT</name>
<dbReference type="RefSeq" id="WP_034841881.1">
    <property type="nucleotide sequence ID" value="NZ_JANX01000265.1"/>
</dbReference>
<dbReference type="OrthoDB" id="284897at2"/>
<dbReference type="InterPro" id="IPR004360">
    <property type="entry name" value="Glyas_Fos-R_dOase_dom"/>
</dbReference>
<comment type="caution">
    <text evidence="2">The sequence shown here is derived from an EMBL/GenBank/DDBJ whole genome shotgun (WGS) entry which is preliminary data.</text>
</comment>
<dbReference type="InterPro" id="IPR037523">
    <property type="entry name" value="VOC_core"/>
</dbReference>
<evidence type="ECO:0000313" key="2">
    <source>
        <dbReference type="EMBL" id="KGM32774.1"/>
    </source>
</evidence>
<dbReference type="InterPro" id="IPR029068">
    <property type="entry name" value="Glyas_Bleomycin-R_OHBP_Dase"/>
</dbReference>
<sequence length="151" mass="16729">MSEDLSHLKYPAAPAQVIPSFWVEEVEALREFYLEKLGFGHMMGIVGKDGKFDFGIVRRDGIMVMMGRPQSPGAGIARGQAGARPLDIYFYVPDVDAFHDEVRSRGVAVTEALATQWWGDRTFAVKDPYGYSLWFCQTVGAPEPPPGVTMV</sequence>
<reference evidence="2 3" key="1">
    <citation type="submission" date="2014-01" db="EMBL/GenBank/DDBJ databases">
        <title>Genome sequence determination for a cystic fibrosis isolate, Inquilinus limosus.</title>
        <authorList>
            <person name="Pino M."/>
            <person name="Di Conza J."/>
            <person name="Gutkind G."/>
        </authorList>
    </citation>
    <scope>NUCLEOTIDE SEQUENCE [LARGE SCALE GENOMIC DNA]</scope>
    <source>
        <strain evidence="2 3">MP06</strain>
    </source>
</reference>
<gene>
    <name evidence="2" type="ORF">P409_19460</name>
</gene>
<dbReference type="PROSITE" id="PS51819">
    <property type="entry name" value="VOC"/>
    <property type="match status" value="1"/>
</dbReference>
<protein>
    <recommendedName>
        <fullName evidence="1">VOC domain-containing protein</fullName>
    </recommendedName>
</protein>